<protein>
    <recommendedName>
        <fullName evidence="4">LTD domain-containing protein</fullName>
    </recommendedName>
</protein>
<sequence length="355" mass="38805">MFNRHKAKKLSIALLCQTTLLLSAVIPSSAAGAKASVSQLSASGTSVSETSISESPISETDAARTAYGNILWQYYDIWNTDDVSLSLYSEDSIVNYQVYYGYASTDANYQLDFTLKDLDGNGTEELMIGIDYGGSGNASVLDIFTYASGRAVRLLSGAERSHLTLCRDGVISENGSGGAAHNYQSYYTIGSDGKSCDTIGYYYINGDDQTVEDLEGTVTPFDGNYDQYLYQYEEETLSWKEVSESSIAEKTVPREAAGAALTWREIGKAPIYKNGMINNGYEVFAAYCRRTWSEEEFAARLITQDYEGEQPGTNVFEITEQESGTWVGTATLNLSTGEVTEERADGSSETFSVLL</sequence>
<evidence type="ECO:0000313" key="3">
    <source>
        <dbReference type="Proteomes" id="UP000886886"/>
    </source>
</evidence>
<feature type="chain" id="PRO_5038542555" description="LTD domain-containing protein" evidence="1">
    <location>
        <begin position="31"/>
        <end position="355"/>
    </location>
</feature>
<keyword evidence="1" id="KW-0732">Signal</keyword>
<feature type="signal peptide" evidence="1">
    <location>
        <begin position="1"/>
        <end position="30"/>
    </location>
</feature>
<evidence type="ECO:0008006" key="4">
    <source>
        <dbReference type="Google" id="ProtNLM"/>
    </source>
</evidence>
<organism evidence="2 3">
    <name type="scientific">Candidatus Limivivens merdigallinarum</name>
    <dbReference type="NCBI Taxonomy" id="2840859"/>
    <lineage>
        <taxon>Bacteria</taxon>
        <taxon>Bacillati</taxon>
        <taxon>Bacillota</taxon>
        <taxon>Clostridia</taxon>
        <taxon>Lachnospirales</taxon>
        <taxon>Lachnospiraceae</taxon>
        <taxon>Lachnospiraceae incertae sedis</taxon>
        <taxon>Candidatus Limivivens</taxon>
    </lineage>
</organism>
<gene>
    <name evidence="2" type="ORF">IAB26_00965</name>
</gene>
<dbReference type="Proteomes" id="UP000886886">
    <property type="component" value="Unassembled WGS sequence"/>
</dbReference>
<reference evidence="2" key="2">
    <citation type="journal article" date="2021" name="PeerJ">
        <title>Extensive microbial diversity within the chicken gut microbiome revealed by metagenomics and culture.</title>
        <authorList>
            <person name="Gilroy R."/>
            <person name="Ravi A."/>
            <person name="Getino M."/>
            <person name="Pursley I."/>
            <person name="Horton D.L."/>
            <person name="Alikhan N.F."/>
            <person name="Baker D."/>
            <person name="Gharbi K."/>
            <person name="Hall N."/>
            <person name="Watson M."/>
            <person name="Adriaenssens E.M."/>
            <person name="Foster-Nyarko E."/>
            <person name="Jarju S."/>
            <person name="Secka A."/>
            <person name="Antonio M."/>
            <person name="Oren A."/>
            <person name="Chaudhuri R.R."/>
            <person name="La Ragione R."/>
            <person name="Hildebrand F."/>
            <person name="Pallen M.J."/>
        </authorList>
    </citation>
    <scope>NUCLEOTIDE SEQUENCE</scope>
    <source>
        <strain evidence="2">ChiSjej3B21-11622</strain>
    </source>
</reference>
<name>A0A9D0ZTG1_9FIRM</name>
<dbReference type="AlphaFoldDB" id="A0A9D0ZTG1"/>
<dbReference type="EMBL" id="DVFT01000014">
    <property type="protein sequence ID" value="HIQ95110.1"/>
    <property type="molecule type" value="Genomic_DNA"/>
</dbReference>
<proteinExistence type="predicted"/>
<accession>A0A9D0ZTG1</accession>
<evidence type="ECO:0000256" key="1">
    <source>
        <dbReference type="SAM" id="SignalP"/>
    </source>
</evidence>
<comment type="caution">
    <text evidence="2">The sequence shown here is derived from an EMBL/GenBank/DDBJ whole genome shotgun (WGS) entry which is preliminary data.</text>
</comment>
<evidence type="ECO:0000313" key="2">
    <source>
        <dbReference type="EMBL" id="HIQ95110.1"/>
    </source>
</evidence>
<reference evidence="2" key="1">
    <citation type="submission" date="2020-10" db="EMBL/GenBank/DDBJ databases">
        <authorList>
            <person name="Gilroy R."/>
        </authorList>
    </citation>
    <scope>NUCLEOTIDE SEQUENCE</scope>
    <source>
        <strain evidence="2">ChiSjej3B21-11622</strain>
    </source>
</reference>